<evidence type="ECO:0000313" key="5">
    <source>
        <dbReference type="EMBL" id="WNF00869.1"/>
    </source>
</evidence>
<dbReference type="InterPro" id="IPR036388">
    <property type="entry name" value="WH-like_DNA-bd_sf"/>
</dbReference>
<dbReference type="PROSITE" id="PS50987">
    <property type="entry name" value="HTH_ARSR_2"/>
    <property type="match status" value="1"/>
</dbReference>
<keyword evidence="2" id="KW-0238">DNA-binding</keyword>
<dbReference type="InterPro" id="IPR001845">
    <property type="entry name" value="HTH_ArsR_DNA-bd_dom"/>
</dbReference>
<dbReference type="SMART" id="SM00418">
    <property type="entry name" value="HTH_ARSR"/>
    <property type="match status" value="1"/>
</dbReference>
<dbReference type="Pfam" id="PF01022">
    <property type="entry name" value="HTH_5"/>
    <property type="match status" value="1"/>
</dbReference>
<name>A0ABY9V7U7_9ACTN</name>
<organism evidence="5 6">
    <name type="scientific">Streptomyces luomodiensis</name>
    <dbReference type="NCBI Taxonomy" id="3026192"/>
    <lineage>
        <taxon>Bacteria</taxon>
        <taxon>Bacillati</taxon>
        <taxon>Actinomycetota</taxon>
        <taxon>Actinomycetes</taxon>
        <taxon>Kitasatosporales</taxon>
        <taxon>Streptomycetaceae</taxon>
        <taxon>Streptomyces</taxon>
    </lineage>
</organism>
<sequence length="339" mass="36397">MAVRMHFTDEDLAQIRLAQAPDPMWEALLSMHTLQTAAAAAVFGGWRRTVRRRLRTHDAQLLQLAPPVGYSADFLTPAAGAGGLDAGLSALLSTPRRRFQHDLLELSRTGRRLPVWARSLADGDKEAVTLLARMFRSYFDTALAPWWEGIRARFDAERTVHERYLAQGDLPGLLGTLHPGLVWRGSVLVLPGLGDDRDVWLEGRGILILPSYFCWGAPTLLKDPGLPPVVVYPMAHDTAPCAVPGADGAVPVRPRSLDALVGRTRARILTTVAGHGLTTSELAHGVGVAPATVSHHATVLREAGLLSTRRIGGSVLHTLTPLGLALLGERPALGSGLVA</sequence>
<evidence type="ECO:0000256" key="3">
    <source>
        <dbReference type="ARBA" id="ARBA00023163"/>
    </source>
</evidence>
<dbReference type="Gene3D" id="1.10.10.10">
    <property type="entry name" value="Winged helix-like DNA-binding domain superfamily/Winged helix DNA-binding domain"/>
    <property type="match status" value="1"/>
</dbReference>
<gene>
    <name evidence="5" type="ORF">PS467_38830</name>
</gene>
<accession>A0ABY9V7U7</accession>
<keyword evidence="6" id="KW-1185">Reference proteome</keyword>
<dbReference type="PANTHER" id="PTHR43132:SF8">
    <property type="entry name" value="HTH-TYPE TRANSCRIPTIONAL REGULATOR KMTR"/>
    <property type="match status" value="1"/>
</dbReference>
<dbReference type="EMBL" id="CP117522">
    <property type="protein sequence ID" value="WNF00869.1"/>
    <property type="molecule type" value="Genomic_DNA"/>
</dbReference>
<evidence type="ECO:0000256" key="2">
    <source>
        <dbReference type="ARBA" id="ARBA00023125"/>
    </source>
</evidence>
<evidence type="ECO:0000259" key="4">
    <source>
        <dbReference type="PROSITE" id="PS50987"/>
    </source>
</evidence>
<dbReference type="InterPro" id="IPR051011">
    <property type="entry name" value="Metal_resp_trans_reg"/>
</dbReference>
<evidence type="ECO:0000256" key="1">
    <source>
        <dbReference type="ARBA" id="ARBA00023015"/>
    </source>
</evidence>
<dbReference type="PANTHER" id="PTHR43132">
    <property type="entry name" value="ARSENICAL RESISTANCE OPERON REPRESSOR ARSR-RELATED"/>
    <property type="match status" value="1"/>
</dbReference>
<dbReference type="InterPro" id="IPR036390">
    <property type="entry name" value="WH_DNA-bd_sf"/>
</dbReference>
<feature type="domain" description="HTH arsR-type" evidence="4">
    <location>
        <begin position="245"/>
        <end position="339"/>
    </location>
</feature>
<dbReference type="RefSeq" id="WP_311039218.1">
    <property type="nucleotide sequence ID" value="NZ_CP117522.1"/>
</dbReference>
<proteinExistence type="predicted"/>
<dbReference type="SUPFAM" id="SSF46785">
    <property type="entry name" value="Winged helix' DNA-binding domain"/>
    <property type="match status" value="1"/>
</dbReference>
<dbReference type="PRINTS" id="PR00778">
    <property type="entry name" value="HTHARSR"/>
</dbReference>
<reference evidence="5 6" key="1">
    <citation type="submission" date="2023-02" db="EMBL/GenBank/DDBJ databases">
        <title>Streptomyces sp. SCA4-21 with antifungal activity against Fusarium oxysporum f. sp. cubense, Streptomyces sp. SCA2-17 with antifungal activity against Fusarium oxysporum f. sp. cubense.</title>
        <authorList>
            <person name="Qi D."/>
        </authorList>
    </citation>
    <scope>NUCLEOTIDE SEQUENCE [LARGE SCALE GENOMIC DNA]</scope>
    <source>
        <strain evidence="5 6">SCA4-21</strain>
    </source>
</reference>
<dbReference type="Proteomes" id="UP001305606">
    <property type="component" value="Chromosome"/>
</dbReference>
<keyword evidence="1" id="KW-0805">Transcription regulation</keyword>
<evidence type="ECO:0000313" key="6">
    <source>
        <dbReference type="Proteomes" id="UP001305606"/>
    </source>
</evidence>
<keyword evidence="3" id="KW-0804">Transcription</keyword>
<dbReference type="CDD" id="cd00090">
    <property type="entry name" value="HTH_ARSR"/>
    <property type="match status" value="1"/>
</dbReference>
<protein>
    <submittedName>
        <fullName evidence="5">Winged helix-turn-helix domain-containing protein</fullName>
    </submittedName>
</protein>
<dbReference type="InterPro" id="IPR011991">
    <property type="entry name" value="ArsR-like_HTH"/>
</dbReference>